<keyword evidence="6 7" id="KW-0472">Membrane</keyword>
<dbReference type="GO" id="GO:0042128">
    <property type="term" value="P:nitrate assimilation"/>
    <property type="evidence" value="ECO:0007669"/>
    <property type="project" value="UniProtKB-KW"/>
</dbReference>
<dbReference type="GeneID" id="20185953"/>
<dbReference type="STRING" id="761204.W2PLV5"/>
<evidence type="ECO:0000256" key="7">
    <source>
        <dbReference type="SAM" id="Phobius"/>
    </source>
</evidence>
<proteinExistence type="inferred from homology"/>
<evidence type="ECO:0000256" key="4">
    <source>
        <dbReference type="ARBA" id="ARBA00022989"/>
    </source>
</evidence>
<feature type="transmembrane region" description="Helical" evidence="7">
    <location>
        <begin position="99"/>
        <end position="117"/>
    </location>
</feature>
<feature type="transmembrane region" description="Helical" evidence="7">
    <location>
        <begin position="463"/>
        <end position="484"/>
    </location>
</feature>
<comment type="similarity">
    <text evidence="2">Belongs to the major facilitator superfamily. Nitrate/nitrite porter (TC 2.A.1.8) family.</text>
</comment>
<evidence type="ECO:0000313" key="9">
    <source>
        <dbReference type="EMBL" id="ETN01817.1"/>
    </source>
</evidence>
<dbReference type="PANTHER" id="PTHR23515">
    <property type="entry name" value="HIGH-AFFINITY NITRATE TRANSPORTER 2.3"/>
    <property type="match status" value="1"/>
</dbReference>
<evidence type="ECO:0000256" key="5">
    <source>
        <dbReference type="ARBA" id="ARBA00023063"/>
    </source>
</evidence>
<evidence type="ECO:0000313" key="10">
    <source>
        <dbReference type="Proteomes" id="UP000018817"/>
    </source>
</evidence>
<dbReference type="InterPro" id="IPR044772">
    <property type="entry name" value="NO3_transporter"/>
</dbReference>
<dbReference type="PROSITE" id="PS50850">
    <property type="entry name" value="MFS"/>
    <property type="match status" value="1"/>
</dbReference>
<dbReference type="InterPro" id="IPR036259">
    <property type="entry name" value="MFS_trans_sf"/>
</dbReference>
<protein>
    <recommendedName>
        <fullName evidence="8">Major facilitator superfamily (MFS) profile domain-containing protein</fullName>
    </recommendedName>
</protein>
<evidence type="ECO:0000256" key="2">
    <source>
        <dbReference type="ARBA" id="ARBA00008432"/>
    </source>
</evidence>
<dbReference type="GO" id="GO:0016020">
    <property type="term" value="C:membrane"/>
    <property type="evidence" value="ECO:0007669"/>
    <property type="project" value="UniProtKB-SubCell"/>
</dbReference>
<dbReference type="Proteomes" id="UP000018817">
    <property type="component" value="Unassembled WGS sequence"/>
</dbReference>
<feature type="transmembrane region" description="Helical" evidence="7">
    <location>
        <begin position="229"/>
        <end position="250"/>
    </location>
</feature>
<feature type="transmembrane region" description="Helical" evidence="7">
    <location>
        <begin position="262"/>
        <end position="281"/>
    </location>
</feature>
<dbReference type="RefSeq" id="XP_008912896.1">
    <property type="nucleotide sequence ID" value="XM_008914648.1"/>
</dbReference>
<sequence length="545" mass="59947">MSRAPHTLIDLGHPISTRTNTIAETPRPPLDLGISNISRTTDHKATSYHGMSTDPHRQIPMLQSTRPRPFSFDIYTDPQQGDKATEIRLFSFQRPHMRAFHYAWLSFFIAFFGWFSIPPIMPTIKKQLNLTDDQVSNSNIVSLSSTIIGRLIVGPLCDRYGARTIQSVLLVVGAVLVASAALVTSYTGLMLTRFFIGLVGCTFVATAYWTSTMFSHEVVGSANAISCGWGNLGAGVTYLITPLVFDLITVNGTISDNYGWRIALVFPAVLMVAIGICTYLFSDDCPQGNYVDLKRNHVMADRAKSELYYGFMAVARQPVAWILAFQYACCFGVELQVHNVLSLYYYEDFTIAGCDIETDANECRLLTQTKASVISSCFGLMCIFARAIGGYVSDVANRHYDMKGRISMQMLCLAGQAIFLYLFSQIQVLAWSIPCLVVFGFFAQASTGTTYGIVPYVCPEHTGVTSGIVGAGGNMGGLAWGFLFKEVVNRAKSFEYLSFFVAASSVSSVLIQIHGERSIWSRGGGVSGRAPQHLNFSRDDTASNW</sequence>
<feature type="transmembrane region" description="Helical" evidence="7">
    <location>
        <begin position="371"/>
        <end position="389"/>
    </location>
</feature>
<dbReference type="SUPFAM" id="SSF103473">
    <property type="entry name" value="MFS general substrate transporter"/>
    <property type="match status" value="1"/>
</dbReference>
<feature type="domain" description="Major facilitator superfamily (MFS) profile" evidence="8">
    <location>
        <begin position="99"/>
        <end position="519"/>
    </location>
</feature>
<dbReference type="VEuPathDB" id="FungiDB:PPTG_16903"/>
<dbReference type="EMBL" id="KI669622">
    <property type="protein sequence ID" value="ETN01817.1"/>
    <property type="molecule type" value="Genomic_DNA"/>
</dbReference>
<dbReference type="GO" id="GO:0015112">
    <property type="term" value="F:nitrate transmembrane transporter activity"/>
    <property type="evidence" value="ECO:0007669"/>
    <property type="project" value="InterPro"/>
</dbReference>
<feature type="transmembrane region" description="Helical" evidence="7">
    <location>
        <begin position="410"/>
        <end position="443"/>
    </location>
</feature>
<accession>W2PLV5</accession>
<reference evidence="10" key="1">
    <citation type="submission" date="2011-12" db="EMBL/GenBank/DDBJ databases">
        <authorList>
            <consortium name="The Broad Institute Genome Sequencing Platform"/>
            <person name="Russ C."/>
            <person name="Tyler B."/>
            <person name="Panabieres F."/>
            <person name="Shan W."/>
            <person name="Tripathy S."/>
            <person name="Grunwald N."/>
            <person name="Machado M."/>
            <person name="Young S.K."/>
            <person name="Zeng Q."/>
            <person name="Gargeya S."/>
            <person name="Fitzgerald M."/>
            <person name="Haas B."/>
            <person name="Abouelleil A."/>
            <person name="Alvarado L."/>
            <person name="Arachchi H.M."/>
            <person name="Berlin A."/>
            <person name="Chapman S.B."/>
            <person name="Gearin G."/>
            <person name="Goldberg J."/>
            <person name="Griggs A."/>
            <person name="Gujja S."/>
            <person name="Hansen M."/>
            <person name="Heiman D."/>
            <person name="Howarth C."/>
            <person name="Larimer J."/>
            <person name="Lui A."/>
            <person name="MacDonald P.J.P."/>
            <person name="McCowen C."/>
            <person name="Montmayeur A."/>
            <person name="Murphy C."/>
            <person name="Neiman D."/>
            <person name="Pearson M."/>
            <person name="Priest M."/>
            <person name="Roberts A."/>
            <person name="Saif S."/>
            <person name="Shea T."/>
            <person name="Sisk P."/>
            <person name="Stolte C."/>
            <person name="Sykes S."/>
            <person name="Wortman J."/>
            <person name="Nusbaum C."/>
            <person name="Birren B."/>
        </authorList>
    </citation>
    <scope>NUCLEOTIDE SEQUENCE [LARGE SCALE GENOMIC DNA]</scope>
    <source>
        <strain evidence="10">INRA-310</strain>
    </source>
</reference>
<dbReference type="InterPro" id="IPR020846">
    <property type="entry name" value="MFS_dom"/>
</dbReference>
<comment type="subcellular location">
    <subcellularLocation>
        <location evidence="1">Membrane</location>
        <topology evidence="1">Multi-pass membrane protein</topology>
    </subcellularLocation>
</comment>
<feature type="transmembrane region" description="Helical" evidence="7">
    <location>
        <begin position="164"/>
        <end position="183"/>
    </location>
</feature>
<keyword evidence="3 7" id="KW-0812">Transmembrane</keyword>
<reference evidence="9 10" key="2">
    <citation type="submission" date="2013-11" db="EMBL/GenBank/DDBJ databases">
        <title>The Genome Sequence of Phytophthora parasitica INRA-310.</title>
        <authorList>
            <consortium name="The Broad Institute Genomics Platform"/>
            <person name="Russ C."/>
            <person name="Tyler B."/>
            <person name="Panabieres F."/>
            <person name="Shan W."/>
            <person name="Tripathy S."/>
            <person name="Grunwald N."/>
            <person name="Machado M."/>
            <person name="Johnson C.S."/>
            <person name="Arredondo F."/>
            <person name="Hong C."/>
            <person name="Coffey M."/>
            <person name="Young S.K."/>
            <person name="Zeng Q."/>
            <person name="Gargeya S."/>
            <person name="Fitzgerald M."/>
            <person name="Abouelleil A."/>
            <person name="Alvarado L."/>
            <person name="Chapman S.B."/>
            <person name="Gainer-Dewar J."/>
            <person name="Goldberg J."/>
            <person name="Griggs A."/>
            <person name="Gujja S."/>
            <person name="Hansen M."/>
            <person name="Howarth C."/>
            <person name="Imamovic A."/>
            <person name="Ireland A."/>
            <person name="Larimer J."/>
            <person name="McCowan C."/>
            <person name="Murphy C."/>
            <person name="Pearson M."/>
            <person name="Poon T.W."/>
            <person name="Priest M."/>
            <person name="Roberts A."/>
            <person name="Saif S."/>
            <person name="Shea T."/>
            <person name="Sykes S."/>
            <person name="Wortman J."/>
            <person name="Nusbaum C."/>
            <person name="Birren B."/>
        </authorList>
    </citation>
    <scope>NUCLEOTIDE SEQUENCE [LARGE SCALE GENOMIC DNA]</scope>
    <source>
        <strain evidence="9 10">INRA-310</strain>
    </source>
</reference>
<evidence type="ECO:0000259" key="8">
    <source>
        <dbReference type="PROSITE" id="PS50850"/>
    </source>
</evidence>
<evidence type="ECO:0000256" key="3">
    <source>
        <dbReference type="ARBA" id="ARBA00022692"/>
    </source>
</evidence>
<keyword evidence="5" id="KW-0534">Nitrate assimilation</keyword>
<dbReference type="AlphaFoldDB" id="W2PLV5"/>
<feature type="transmembrane region" description="Helical" evidence="7">
    <location>
        <begin position="190"/>
        <end position="209"/>
    </location>
</feature>
<keyword evidence="4 7" id="KW-1133">Transmembrane helix</keyword>
<dbReference type="InterPro" id="IPR011701">
    <property type="entry name" value="MFS"/>
</dbReference>
<dbReference type="CDD" id="cd17341">
    <property type="entry name" value="MFS_NRT2_like"/>
    <property type="match status" value="1"/>
</dbReference>
<dbReference type="Pfam" id="PF07690">
    <property type="entry name" value="MFS_1"/>
    <property type="match status" value="1"/>
</dbReference>
<dbReference type="OrthoDB" id="434240at2759"/>
<evidence type="ECO:0000256" key="1">
    <source>
        <dbReference type="ARBA" id="ARBA00004141"/>
    </source>
</evidence>
<organism evidence="9 10">
    <name type="scientific">Phytophthora nicotianae (strain INRA-310)</name>
    <name type="common">Phytophthora parasitica</name>
    <dbReference type="NCBI Taxonomy" id="761204"/>
    <lineage>
        <taxon>Eukaryota</taxon>
        <taxon>Sar</taxon>
        <taxon>Stramenopiles</taxon>
        <taxon>Oomycota</taxon>
        <taxon>Peronosporomycetes</taxon>
        <taxon>Peronosporales</taxon>
        <taxon>Peronosporaceae</taxon>
        <taxon>Phytophthora</taxon>
    </lineage>
</organism>
<dbReference type="OMA" id="GICTYLF"/>
<name>W2PLV5_PHYN3</name>
<gene>
    <name evidence="9" type="ORF">PPTG_16903</name>
</gene>
<dbReference type="Gene3D" id="1.20.1250.20">
    <property type="entry name" value="MFS general substrate transporter like domains"/>
    <property type="match status" value="2"/>
</dbReference>
<evidence type="ECO:0000256" key="6">
    <source>
        <dbReference type="ARBA" id="ARBA00023136"/>
    </source>
</evidence>